<dbReference type="Gene3D" id="3.30.70.330">
    <property type="match status" value="4"/>
</dbReference>
<dbReference type="InterPro" id="IPR012677">
    <property type="entry name" value="Nucleotide-bd_a/b_plait_sf"/>
</dbReference>
<evidence type="ECO:0000313" key="8">
    <source>
        <dbReference type="Proteomes" id="UP000027138"/>
    </source>
</evidence>
<feature type="compositionally biased region" description="Basic and acidic residues" evidence="5">
    <location>
        <begin position="272"/>
        <end position="297"/>
    </location>
</feature>
<evidence type="ECO:0000256" key="5">
    <source>
        <dbReference type="SAM" id="MobiDB-lite"/>
    </source>
</evidence>
<evidence type="ECO:0000256" key="2">
    <source>
        <dbReference type="ARBA" id="ARBA00022884"/>
    </source>
</evidence>
<dbReference type="SMART" id="SM00360">
    <property type="entry name" value="RRM"/>
    <property type="match status" value="2"/>
</dbReference>
<dbReference type="OrthoDB" id="10266058at2759"/>
<dbReference type="SUPFAM" id="SSF54928">
    <property type="entry name" value="RNA-binding domain, RBD"/>
    <property type="match status" value="3"/>
</dbReference>
<accession>A0A067L8D4</accession>
<evidence type="ECO:0000256" key="4">
    <source>
        <dbReference type="PROSITE-ProRule" id="PRU00176"/>
    </source>
</evidence>
<dbReference type="Proteomes" id="UP000027138">
    <property type="component" value="Unassembled WGS sequence"/>
</dbReference>
<dbReference type="STRING" id="180498.A0A067L8D4"/>
<reference evidence="7 8" key="1">
    <citation type="journal article" date="2014" name="PLoS ONE">
        <title>Global Analysis of Gene Expression Profiles in Physic Nut (Jatropha curcas L.) Seedlings Exposed to Salt Stress.</title>
        <authorList>
            <person name="Zhang L."/>
            <person name="Zhang C."/>
            <person name="Wu P."/>
            <person name="Chen Y."/>
            <person name="Li M."/>
            <person name="Jiang H."/>
            <person name="Wu G."/>
        </authorList>
    </citation>
    <scope>NUCLEOTIDE SEQUENCE [LARGE SCALE GENOMIC DNA]</scope>
    <source>
        <strain evidence="8">cv. GZQX0401</strain>
        <tissue evidence="7">Young leaves</tissue>
    </source>
</reference>
<protein>
    <recommendedName>
        <fullName evidence="6">RRM domain-containing protein</fullName>
    </recommendedName>
</protein>
<dbReference type="Pfam" id="PF00076">
    <property type="entry name" value="RRM_1"/>
    <property type="match status" value="1"/>
</dbReference>
<feature type="compositionally biased region" description="Basic and acidic residues" evidence="5">
    <location>
        <begin position="9"/>
        <end position="26"/>
    </location>
</feature>
<dbReference type="FunFam" id="3.30.70.330:FF:000879">
    <property type="entry name" value="Splicing factor U2af large subunit A"/>
    <property type="match status" value="1"/>
</dbReference>
<keyword evidence="3" id="KW-0508">mRNA splicing</keyword>
<evidence type="ECO:0000313" key="7">
    <source>
        <dbReference type="EMBL" id="KDP40369.1"/>
    </source>
</evidence>
<feature type="domain" description="RRM" evidence="6">
    <location>
        <begin position="534"/>
        <end position="610"/>
    </location>
</feature>
<feature type="compositionally biased region" description="Basic and acidic residues" evidence="5">
    <location>
        <begin position="163"/>
        <end position="240"/>
    </location>
</feature>
<evidence type="ECO:0000256" key="1">
    <source>
        <dbReference type="ARBA" id="ARBA00022664"/>
    </source>
</evidence>
<name>A0A067L8D4_JATCU</name>
<organism evidence="7 8">
    <name type="scientific">Jatropha curcas</name>
    <name type="common">Barbados nut</name>
    <dbReference type="NCBI Taxonomy" id="180498"/>
    <lineage>
        <taxon>Eukaryota</taxon>
        <taxon>Viridiplantae</taxon>
        <taxon>Streptophyta</taxon>
        <taxon>Embryophyta</taxon>
        <taxon>Tracheophyta</taxon>
        <taxon>Spermatophyta</taxon>
        <taxon>Magnoliopsida</taxon>
        <taxon>eudicotyledons</taxon>
        <taxon>Gunneridae</taxon>
        <taxon>Pentapetalae</taxon>
        <taxon>rosids</taxon>
        <taxon>fabids</taxon>
        <taxon>Malpighiales</taxon>
        <taxon>Euphorbiaceae</taxon>
        <taxon>Crotonoideae</taxon>
        <taxon>Jatropheae</taxon>
        <taxon>Jatropha</taxon>
    </lineage>
</organism>
<dbReference type="InterPro" id="IPR000504">
    <property type="entry name" value="RRM_dom"/>
</dbReference>
<dbReference type="GO" id="GO:0006397">
    <property type="term" value="P:mRNA processing"/>
    <property type="evidence" value="ECO:0007669"/>
    <property type="project" value="UniProtKB-KW"/>
</dbReference>
<evidence type="ECO:0000259" key="6">
    <source>
        <dbReference type="PROSITE" id="PS50102"/>
    </source>
</evidence>
<dbReference type="PROSITE" id="PS50102">
    <property type="entry name" value="RRM"/>
    <property type="match status" value="2"/>
</dbReference>
<dbReference type="InterPro" id="IPR035979">
    <property type="entry name" value="RBD_domain_sf"/>
</dbReference>
<proteinExistence type="predicted"/>
<dbReference type="GO" id="GO:0003723">
    <property type="term" value="F:RNA binding"/>
    <property type="evidence" value="ECO:0007669"/>
    <property type="project" value="UniProtKB-UniRule"/>
</dbReference>
<dbReference type="AlphaFoldDB" id="A0A067L8D4"/>
<keyword evidence="1" id="KW-0507">mRNA processing</keyword>
<dbReference type="PANTHER" id="PTHR23139">
    <property type="entry name" value="RNA-BINDING PROTEIN"/>
    <property type="match status" value="1"/>
</dbReference>
<dbReference type="GO" id="GO:0008380">
    <property type="term" value="P:RNA splicing"/>
    <property type="evidence" value="ECO:0007669"/>
    <property type="project" value="UniProtKB-KW"/>
</dbReference>
<feature type="domain" description="RRM" evidence="6">
    <location>
        <begin position="423"/>
        <end position="506"/>
    </location>
</feature>
<sequence>MSRSTRHKEKYEKSSEIPKDHYHEGTAARTRPLSFDEIMSKRKNKKKLFENEKVGVVEDISRDGNTEKLNDQSRRGNSRSKDSSHGVKKHFPEGDAKASLKKKEKNTFMKDDYSKRNDRELGDSEIKLKAKVDKDLKAKGKSDEKNYGSRKRDEGRSNNVENEALKKHSRDFPEKDRHMNGTVGKSERENKRKYRSGADEKNRDRYTTRKHDLGKVHDSETSDRKNRKELSKSRYEELNLKRRRSRSREHVDGKKRSISPFPRSQKHVSYYSREHEEPTSSLKGRSERPHSDTDKSRVLNNGSSGHYKRHGGSTSGLGGYSPRKRRTDNAAKTPSPPKRSPEKKSAKWDLAPAVADNTFSVSIPSNFQLSNQLTPSNMHEAISAVSFASTILKPLSVPFGILSTNKNDSIDSVQLTQATRPMRRLYVENIPASASEKAVMEFLNNFLISSGVNHIQGTQPCISCIIHKEKGQALVEFLTPEDASAALSFDGRSFCGSIIKIRRPKDFVEAATGELEKSVAAVDAISCIVNDTPHKIFIGGFSKAFSSKMIMEIASAFGPLKAYHFENSDDLSEPCAFLEYADQSITLKACAGLNGMKLGGQVVTAVQAVPNAPALANSGNPPSYGIPEQAKALLKKPTEVLRLKNVFDPDAFPSLSHVEIEEVLEDVRLECTRFGTVKSVNVVKYSAAPISSSVACGVIEDVDLPGSLQKLVCNEAYAETVTIKQTAEPKIVESNGIEDDKPGGSVMEDETCHPGQSDSNVVVDNQSANSIPDSQEHFQKTSKDESECFGDKVIDNIQIKDRNLEDQLPIREESDLEEVSGKSKELLVDDHDYMIGSDAIEKGDCEQQNCDPDHIFESGCVFVEFRRTEASCMAAHCLHGRLFDSHTVTVEYVPLDVYRARFPK</sequence>
<keyword evidence="8" id="KW-1185">Reference proteome</keyword>
<gene>
    <name evidence="7" type="ORF">JCGZ_02367</name>
</gene>
<feature type="compositionally biased region" description="Basic and acidic residues" evidence="5">
    <location>
        <begin position="47"/>
        <end position="98"/>
    </location>
</feature>
<evidence type="ECO:0000256" key="3">
    <source>
        <dbReference type="ARBA" id="ARBA00023187"/>
    </source>
</evidence>
<dbReference type="EMBL" id="KK914334">
    <property type="protein sequence ID" value="KDP40369.1"/>
    <property type="molecule type" value="Genomic_DNA"/>
</dbReference>
<feature type="compositionally biased region" description="Basic and acidic residues" evidence="5">
    <location>
        <begin position="105"/>
        <end position="156"/>
    </location>
</feature>
<feature type="region of interest" description="Disordered" evidence="5">
    <location>
        <begin position="1"/>
        <end position="348"/>
    </location>
</feature>
<feature type="region of interest" description="Disordered" evidence="5">
    <location>
        <begin position="734"/>
        <end position="759"/>
    </location>
</feature>
<keyword evidence="2 4" id="KW-0694">RNA-binding</keyword>